<evidence type="ECO:0000313" key="4">
    <source>
        <dbReference type="EMBL" id="KAE9118707.1"/>
    </source>
</evidence>
<dbReference type="EMBL" id="QXGA01000960">
    <property type="protein sequence ID" value="KAE9133983.1"/>
    <property type="molecule type" value="Genomic_DNA"/>
</dbReference>
<evidence type="ECO:0000313" key="19">
    <source>
        <dbReference type="Proteomes" id="UP000486351"/>
    </source>
</evidence>
<evidence type="ECO:0000313" key="16">
    <source>
        <dbReference type="Proteomes" id="UP000441208"/>
    </source>
</evidence>
<dbReference type="EMBL" id="QXFX01000585">
    <property type="protein sequence ID" value="KAE9110406.1"/>
    <property type="molecule type" value="Genomic_DNA"/>
</dbReference>
<dbReference type="Proteomes" id="UP000476176">
    <property type="component" value="Unassembled WGS sequence"/>
</dbReference>
<evidence type="ECO:0000313" key="8">
    <source>
        <dbReference type="EMBL" id="KAE9239182.1"/>
    </source>
</evidence>
<evidence type="ECO:0000313" key="11">
    <source>
        <dbReference type="Proteomes" id="UP000429523"/>
    </source>
</evidence>
<evidence type="ECO:0000313" key="1">
    <source>
        <dbReference type="EMBL" id="KAE8938983.1"/>
    </source>
</evidence>
<proteinExistence type="predicted"/>
<dbReference type="Proteomes" id="UP000440732">
    <property type="component" value="Unassembled WGS sequence"/>
</dbReference>
<reference evidence="11 12" key="1">
    <citation type="submission" date="2018-08" db="EMBL/GenBank/DDBJ databases">
        <title>Genomic investigation of the strawberry pathogen Phytophthora fragariae indicates pathogenicity is determined by transcriptional variation in three key races.</title>
        <authorList>
            <person name="Adams T.M."/>
            <person name="Armitage A.D."/>
            <person name="Sobczyk M.K."/>
            <person name="Bates H.J."/>
            <person name="Dunwell J.M."/>
            <person name="Nellist C.F."/>
            <person name="Harrison R.J."/>
        </authorList>
    </citation>
    <scope>NUCLEOTIDE SEQUENCE [LARGE SCALE GENOMIC DNA]</scope>
    <source>
        <strain evidence="9 13">A4</strain>
        <strain evidence="8 14">BC-1</strain>
        <strain evidence="7 18">BC-23</strain>
        <strain evidence="6 12">NOV-27</strain>
        <strain evidence="5 15">NOV-5</strain>
        <strain evidence="4 16">NOV-71</strain>
        <strain evidence="10 19">NOV-77</strain>
        <strain evidence="1 11">NOV-9</strain>
        <strain evidence="3 20">ONT-3</strain>
        <strain evidence="2 17">SCRP245</strain>
    </source>
</reference>
<evidence type="ECO:0000313" key="9">
    <source>
        <dbReference type="EMBL" id="KAE9296383.1"/>
    </source>
</evidence>
<dbReference type="EMBL" id="QXFY01001212">
    <property type="protein sequence ID" value="KAE9324489.1"/>
    <property type="molecule type" value="Genomic_DNA"/>
</dbReference>
<dbReference type="EMBL" id="QXFW01001190">
    <property type="protein sequence ID" value="KAE8994943.1"/>
    <property type="molecule type" value="Genomic_DNA"/>
</dbReference>
<dbReference type="Proteomes" id="UP000440367">
    <property type="component" value="Unassembled WGS sequence"/>
</dbReference>
<protein>
    <submittedName>
        <fullName evidence="5">Uncharacterized protein</fullName>
    </submittedName>
</protein>
<dbReference type="Proteomes" id="UP000488956">
    <property type="component" value="Unassembled WGS sequence"/>
</dbReference>
<keyword evidence="12" id="KW-1185">Reference proteome</keyword>
<dbReference type="Proteomes" id="UP000441208">
    <property type="component" value="Unassembled WGS sequence"/>
</dbReference>
<dbReference type="EMBL" id="QXGD01000454">
    <property type="protein sequence ID" value="KAE9239182.1"/>
    <property type="molecule type" value="Genomic_DNA"/>
</dbReference>
<name>A0A6A3TD31_9STRA</name>
<comment type="caution">
    <text evidence="5">The sequence shown here is derived from an EMBL/GenBank/DDBJ whole genome shotgun (WGS) entry which is preliminary data.</text>
</comment>
<dbReference type="Proteomes" id="UP000429523">
    <property type="component" value="Unassembled WGS sequence"/>
</dbReference>
<dbReference type="AlphaFoldDB" id="A0A6A3TD31"/>
<evidence type="ECO:0000313" key="7">
    <source>
        <dbReference type="EMBL" id="KAE9229255.1"/>
    </source>
</evidence>
<gene>
    <name evidence="9" type="ORF">PF001_g16891</name>
    <name evidence="8" type="ORF">PF002_g10399</name>
    <name evidence="7" type="ORF">PF004_g10825</name>
    <name evidence="6" type="ORF">PF005_g17643</name>
    <name evidence="5" type="ORF">PF006_g14924</name>
    <name evidence="4" type="ORF">PF007_g8832</name>
    <name evidence="10" type="ORF">PF008_g17102</name>
    <name evidence="1" type="ORF">PF009_g11151</name>
    <name evidence="3" type="ORF">PF010_g11179</name>
    <name evidence="2" type="ORF">PF011_g16539</name>
</gene>
<dbReference type="EMBL" id="QXFZ01000380">
    <property type="protein sequence ID" value="KAE9118707.1"/>
    <property type="molecule type" value="Genomic_DNA"/>
</dbReference>
<dbReference type="Proteomes" id="UP000460718">
    <property type="component" value="Unassembled WGS sequence"/>
</dbReference>
<evidence type="ECO:0000313" key="12">
    <source>
        <dbReference type="Proteomes" id="UP000433483"/>
    </source>
</evidence>
<evidence type="ECO:0000313" key="18">
    <source>
        <dbReference type="Proteomes" id="UP000476176"/>
    </source>
</evidence>
<sequence>MEEALALLHEDLDGEQDVSLSSSIEDLEPDFPWGLLDDQVVDFAAVETSTDDISQLTAHKKRKKKVNPNKARDERPFQLIELQEQVAELEFTIEKLQSFKNKRPKTNNYYAEQDNGVPLVWQEICSRQLTRRLEVERENMRLKQQFEREKNWLKVLKSCCTIAACPATMNRKRRNTQDALISQKDT</sequence>
<evidence type="ECO:0000313" key="13">
    <source>
        <dbReference type="Proteomes" id="UP000437068"/>
    </source>
</evidence>
<dbReference type="Proteomes" id="UP000433483">
    <property type="component" value="Unassembled WGS sequence"/>
</dbReference>
<dbReference type="Proteomes" id="UP000437068">
    <property type="component" value="Unassembled WGS sequence"/>
</dbReference>
<dbReference type="EMBL" id="QXGC01000572">
    <property type="protein sequence ID" value="KAE9229255.1"/>
    <property type="molecule type" value="Genomic_DNA"/>
</dbReference>
<evidence type="ECO:0000313" key="17">
    <source>
        <dbReference type="Proteomes" id="UP000460718"/>
    </source>
</evidence>
<evidence type="ECO:0000313" key="10">
    <source>
        <dbReference type="EMBL" id="KAE9324489.1"/>
    </source>
</evidence>
<evidence type="ECO:0000313" key="6">
    <source>
        <dbReference type="EMBL" id="KAE9194547.1"/>
    </source>
</evidence>
<dbReference type="EMBL" id="QXGB01001228">
    <property type="protein sequence ID" value="KAE9194547.1"/>
    <property type="molecule type" value="Genomic_DNA"/>
</dbReference>
<dbReference type="EMBL" id="QXGE01001185">
    <property type="protein sequence ID" value="KAE9296383.1"/>
    <property type="molecule type" value="Genomic_DNA"/>
</dbReference>
<dbReference type="Proteomes" id="UP000486351">
    <property type="component" value="Unassembled WGS sequence"/>
</dbReference>
<evidence type="ECO:0000313" key="3">
    <source>
        <dbReference type="EMBL" id="KAE9110406.1"/>
    </source>
</evidence>
<accession>A0A6A3TD31</accession>
<dbReference type="OrthoDB" id="118847at2759"/>
<evidence type="ECO:0000313" key="2">
    <source>
        <dbReference type="EMBL" id="KAE8994943.1"/>
    </source>
</evidence>
<evidence type="ECO:0000313" key="14">
    <source>
        <dbReference type="Proteomes" id="UP000440367"/>
    </source>
</evidence>
<evidence type="ECO:0000313" key="15">
    <source>
        <dbReference type="Proteomes" id="UP000440732"/>
    </source>
</evidence>
<organism evidence="5 15">
    <name type="scientific">Phytophthora fragariae</name>
    <dbReference type="NCBI Taxonomy" id="53985"/>
    <lineage>
        <taxon>Eukaryota</taxon>
        <taxon>Sar</taxon>
        <taxon>Stramenopiles</taxon>
        <taxon>Oomycota</taxon>
        <taxon>Peronosporomycetes</taxon>
        <taxon>Peronosporales</taxon>
        <taxon>Peronosporaceae</taxon>
        <taxon>Phytophthora</taxon>
    </lineage>
</organism>
<dbReference type="EMBL" id="QXGF01000520">
    <property type="protein sequence ID" value="KAE8938983.1"/>
    <property type="molecule type" value="Genomic_DNA"/>
</dbReference>
<evidence type="ECO:0000313" key="5">
    <source>
        <dbReference type="EMBL" id="KAE9133983.1"/>
    </source>
</evidence>
<evidence type="ECO:0000313" key="20">
    <source>
        <dbReference type="Proteomes" id="UP000488956"/>
    </source>
</evidence>